<dbReference type="EMBL" id="DSJL01000011">
    <property type="protein sequence ID" value="HEF65201.1"/>
    <property type="molecule type" value="Genomic_DNA"/>
</dbReference>
<protein>
    <submittedName>
        <fullName evidence="2">DinB family protein</fullName>
    </submittedName>
</protein>
<feature type="domain" description="DinB-like" evidence="1">
    <location>
        <begin position="31"/>
        <end position="139"/>
    </location>
</feature>
<dbReference type="Gene3D" id="1.20.120.450">
    <property type="entry name" value="dinb family like domain"/>
    <property type="match status" value="1"/>
</dbReference>
<dbReference type="AlphaFoldDB" id="A0A7C1FRD5"/>
<organism evidence="2">
    <name type="scientific">Thermomicrobium roseum</name>
    <dbReference type="NCBI Taxonomy" id="500"/>
    <lineage>
        <taxon>Bacteria</taxon>
        <taxon>Pseudomonadati</taxon>
        <taxon>Thermomicrobiota</taxon>
        <taxon>Thermomicrobia</taxon>
        <taxon>Thermomicrobiales</taxon>
        <taxon>Thermomicrobiaceae</taxon>
        <taxon>Thermomicrobium</taxon>
    </lineage>
</organism>
<name>A0A7C1FRD5_THERO</name>
<gene>
    <name evidence="2" type="ORF">ENP47_06365</name>
</gene>
<evidence type="ECO:0000313" key="2">
    <source>
        <dbReference type="EMBL" id="HEF65201.1"/>
    </source>
</evidence>
<comment type="caution">
    <text evidence="2">The sequence shown here is derived from an EMBL/GenBank/DDBJ whole genome shotgun (WGS) entry which is preliminary data.</text>
</comment>
<proteinExistence type="predicted"/>
<dbReference type="SUPFAM" id="SSF109854">
    <property type="entry name" value="DinB/YfiT-like putative metalloenzymes"/>
    <property type="match status" value="1"/>
</dbReference>
<dbReference type="InterPro" id="IPR034660">
    <property type="entry name" value="DinB/YfiT-like"/>
</dbReference>
<dbReference type="Pfam" id="PF12867">
    <property type="entry name" value="DinB_2"/>
    <property type="match status" value="1"/>
</dbReference>
<evidence type="ECO:0000259" key="1">
    <source>
        <dbReference type="Pfam" id="PF12867"/>
    </source>
</evidence>
<sequence length="155" mass="17602">MLHPYQELIDLLSETPRRLQSMLRDRETSGSEGETPLARIVAHLAAVEALMRQRILRMVAQDTPYFRAVDLTGTAESVSSLAEALERLGQERGDTLTTLMTLSLKDWERRAIHERLGEVTVEDLVEQLVEHDRLHLEQVEQLLAGQEPAWPPEPS</sequence>
<accession>A0A7C1FRD5</accession>
<dbReference type="InterPro" id="IPR024775">
    <property type="entry name" value="DinB-like"/>
</dbReference>
<reference evidence="2" key="1">
    <citation type="journal article" date="2020" name="mSystems">
        <title>Genome- and Community-Level Interaction Insights into Carbon Utilization and Element Cycling Functions of Hydrothermarchaeota in Hydrothermal Sediment.</title>
        <authorList>
            <person name="Zhou Z."/>
            <person name="Liu Y."/>
            <person name="Xu W."/>
            <person name="Pan J."/>
            <person name="Luo Z.H."/>
            <person name="Li M."/>
        </authorList>
    </citation>
    <scope>NUCLEOTIDE SEQUENCE [LARGE SCALE GENOMIC DNA]</scope>
    <source>
        <strain evidence="2">SpSt-222</strain>
    </source>
</reference>